<evidence type="ECO:0000256" key="6">
    <source>
        <dbReference type="SAM" id="MobiDB-lite"/>
    </source>
</evidence>
<evidence type="ECO:0000256" key="7">
    <source>
        <dbReference type="SAM" id="Phobius"/>
    </source>
</evidence>
<keyword evidence="2" id="KW-0805">Transcription regulation</keyword>
<dbReference type="EMBL" id="JABEYC010000322">
    <property type="protein sequence ID" value="KAF4979049.1"/>
    <property type="molecule type" value="Genomic_DNA"/>
</dbReference>
<organism evidence="8 9">
    <name type="scientific">Fusarium zealandicum</name>
    <dbReference type="NCBI Taxonomy" id="1053134"/>
    <lineage>
        <taxon>Eukaryota</taxon>
        <taxon>Fungi</taxon>
        <taxon>Dikarya</taxon>
        <taxon>Ascomycota</taxon>
        <taxon>Pezizomycotina</taxon>
        <taxon>Sordariomycetes</taxon>
        <taxon>Hypocreomycetidae</taxon>
        <taxon>Hypocreales</taxon>
        <taxon>Nectriaceae</taxon>
        <taxon>Fusarium</taxon>
        <taxon>Fusarium staphyleae species complex</taxon>
    </lineage>
</organism>
<dbReference type="PANTHER" id="PTHR31845:SF32">
    <property type="entry name" value="MISCELLANEOUS ZN(II)2CYS6 TRANSCRIPTION FACTOR (EUROFUNG)-RELATED"/>
    <property type="match status" value="1"/>
</dbReference>
<dbReference type="GO" id="GO:0005634">
    <property type="term" value="C:nucleus"/>
    <property type="evidence" value="ECO:0007669"/>
    <property type="project" value="UniProtKB-SubCell"/>
</dbReference>
<keyword evidence="3" id="KW-0238">DNA-binding</keyword>
<evidence type="ECO:0000313" key="9">
    <source>
        <dbReference type="Proteomes" id="UP000635477"/>
    </source>
</evidence>
<reference evidence="8" key="2">
    <citation type="submission" date="2020-05" db="EMBL/GenBank/DDBJ databases">
        <authorList>
            <person name="Kim H.-S."/>
            <person name="Proctor R.H."/>
            <person name="Brown D.W."/>
        </authorList>
    </citation>
    <scope>NUCLEOTIDE SEQUENCE</scope>
    <source>
        <strain evidence="8">NRRL 22465</strain>
    </source>
</reference>
<dbReference type="GO" id="GO:0000976">
    <property type="term" value="F:transcription cis-regulatory region binding"/>
    <property type="evidence" value="ECO:0007669"/>
    <property type="project" value="TreeGrafter"/>
</dbReference>
<evidence type="ECO:0000256" key="4">
    <source>
        <dbReference type="ARBA" id="ARBA00023163"/>
    </source>
</evidence>
<evidence type="ECO:0000256" key="2">
    <source>
        <dbReference type="ARBA" id="ARBA00023015"/>
    </source>
</evidence>
<dbReference type="GO" id="GO:0000981">
    <property type="term" value="F:DNA-binding transcription factor activity, RNA polymerase II-specific"/>
    <property type="evidence" value="ECO:0007669"/>
    <property type="project" value="TreeGrafter"/>
</dbReference>
<proteinExistence type="predicted"/>
<reference evidence="8" key="1">
    <citation type="journal article" date="2020" name="BMC Genomics">
        <title>Correction to: Identification and distribution of gene clusters required for synthesis of sphingolipid metabolism inhibitors in diverse species of the filamentous fungus Fusarium.</title>
        <authorList>
            <person name="Kim H.S."/>
            <person name="Lohmar J.M."/>
            <person name="Busman M."/>
            <person name="Brown D.W."/>
            <person name="Naumann T.A."/>
            <person name="Divon H.H."/>
            <person name="Lysoe E."/>
            <person name="Uhlig S."/>
            <person name="Proctor R.H."/>
        </authorList>
    </citation>
    <scope>NUCLEOTIDE SEQUENCE</scope>
    <source>
        <strain evidence="8">NRRL 22465</strain>
    </source>
</reference>
<dbReference type="InterPro" id="IPR051089">
    <property type="entry name" value="prtT"/>
</dbReference>
<keyword evidence="7" id="KW-0472">Membrane</keyword>
<feature type="transmembrane region" description="Helical" evidence="7">
    <location>
        <begin position="580"/>
        <end position="602"/>
    </location>
</feature>
<feature type="region of interest" description="Disordered" evidence="6">
    <location>
        <begin position="65"/>
        <end position="103"/>
    </location>
</feature>
<name>A0A8H4UL92_9HYPO</name>
<dbReference type="OrthoDB" id="1600564at2759"/>
<comment type="subcellular location">
    <subcellularLocation>
        <location evidence="1">Nucleus</location>
    </subcellularLocation>
</comment>
<keyword evidence="7" id="KW-1133">Transmembrane helix</keyword>
<sequence length="698" mass="77378">MAPGTSSMISLANLFNWRCHRLGISCELSASVRKRRAPAISSPPSKNARLEERLDDIVTLLQSKTSHERTTAQTDAFNLSSAEENPCSSLDPPPDYSYPASPASAYQPDVALDSAAGTVELLRPGTSRANSNNSVILGDVSNHVLPDRVAQEQLNTFCRSFLPVFPFIHLPQTLKAAELRQKKPFTWLIIMSLATKQTSQQFAIEEKVWRIISKRILCEHLANLDLLIGLICFSSWSHHFKKDKPFMTMLAQMAISLAYELDLHQEPATKTTRRCRPGRDVPEQELVGDRRTLEERRTMIALYHLTSSTWTTYRKTEPLNWTPYLEDCVRMLSQGEETHLDVVLTTQVKCQMVARQLDVLPPSQPSSDGIPQAVPTILAAALLRQLGDMKNALPASVQSDKLTVRAALIAARNPSSQAGAESFQRLQNLESVLRSAEQWLALVFDLSLSDLLGMSVDFCTQFFHSLVILFKLNTHNEPGWDKEEVKRRADVIKVLDHSCDIIKEVAPAFGLTDCPGPRKGFLFKAVGLFQAIKTLFLTEAQGNTREASPSQPIPEPEDDMAGPEFDDFKASGAREFYPCVFSWVGSYFVVADFAFAILPLFVIWDLDMKRKDMITVACGLRMGVFAGICGIIHDTVPMVIWTATESTVTIMCSTIPILRPLYVPIRYGGKGDSTGASGAGSSYKMPTYGNHSCADIGI</sequence>
<dbReference type="Proteomes" id="UP000635477">
    <property type="component" value="Unassembled WGS sequence"/>
</dbReference>
<accession>A0A8H4UL92</accession>
<evidence type="ECO:0000256" key="3">
    <source>
        <dbReference type="ARBA" id="ARBA00023125"/>
    </source>
</evidence>
<gene>
    <name evidence="8" type="ORF">FZEAL_4680</name>
</gene>
<evidence type="ECO:0000256" key="5">
    <source>
        <dbReference type="ARBA" id="ARBA00023242"/>
    </source>
</evidence>
<keyword evidence="7" id="KW-0812">Transmembrane</keyword>
<dbReference type="PANTHER" id="PTHR31845">
    <property type="entry name" value="FINGER DOMAIN PROTEIN, PUTATIVE-RELATED"/>
    <property type="match status" value="1"/>
</dbReference>
<protein>
    <submittedName>
        <fullName evidence="8">Uncharacterized protein</fullName>
    </submittedName>
</protein>
<evidence type="ECO:0000313" key="8">
    <source>
        <dbReference type="EMBL" id="KAF4979049.1"/>
    </source>
</evidence>
<dbReference type="CDD" id="cd12148">
    <property type="entry name" value="fungal_TF_MHR"/>
    <property type="match status" value="1"/>
</dbReference>
<feature type="compositionally biased region" description="Polar residues" evidence="6">
    <location>
        <begin position="71"/>
        <end position="88"/>
    </location>
</feature>
<evidence type="ECO:0000256" key="1">
    <source>
        <dbReference type="ARBA" id="ARBA00004123"/>
    </source>
</evidence>
<keyword evidence="4" id="KW-0804">Transcription</keyword>
<dbReference type="AlphaFoldDB" id="A0A8H4UL92"/>
<keyword evidence="5" id="KW-0539">Nucleus</keyword>
<comment type="caution">
    <text evidence="8">The sequence shown here is derived from an EMBL/GenBank/DDBJ whole genome shotgun (WGS) entry which is preliminary data.</text>
</comment>
<keyword evidence="9" id="KW-1185">Reference proteome</keyword>